<reference evidence="2 3" key="1">
    <citation type="submission" date="2020-08" db="EMBL/GenBank/DDBJ databases">
        <title>Genomic Encyclopedia of Archaeal and Bacterial Type Strains, Phase II (KMG-II): from individual species to whole genera.</title>
        <authorList>
            <person name="Goeker M."/>
        </authorList>
    </citation>
    <scope>NUCLEOTIDE SEQUENCE [LARGE SCALE GENOMIC DNA]</scope>
    <source>
        <strain evidence="2 3">DSM 43850</strain>
    </source>
</reference>
<dbReference type="Pfam" id="PF04961">
    <property type="entry name" value="FTCD_C"/>
    <property type="match status" value="1"/>
</dbReference>
<dbReference type="RefSeq" id="WP_182837272.1">
    <property type="nucleotide sequence ID" value="NZ_BAAABQ010000084.1"/>
</dbReference>
<evidence type="ECO:0000259" key="1">
    <source>
        <dbReference type="Pfam" id="PF04961"/>
    </source>
</evidence>
<protein>
    <submittedName>
        <fullName evidence="2">Formiminotetrahydrofolate cyclodeaminase</fullName>
    </submittedName>
</protein>
<accession>A0ABR6BEE0</accession>
<keyword evidence="3" id="KW-1185">Reference proteome</keyword>
<dbReference type="Proteomes" id="UP000517916">
    <property type="component" value="Unassembled WGS sequence"/>
</dbReference>
<evidence type="ECO:0000313" key="3">
    <source>
        <dbReference type="Proteomes" id="UP000517916"/>
    </source>
</evidence>
<name>A0ABR6BEE0_9PSEU</name>
<gene>
    <name evidence="2" type="ORF">BC739_002443</name>
</gene>
<sequence>MRDQTIGDWLDQLASRAPAPGGGAVAAMHTAMAAGLVEMVCNLTIGKPRYAEHEPTMLGALREAGQCRAEAVELAEQDAAAFTAVTTAYRLPKEDERDRAVRGERIQQALRAAAEVPLRTAEVAERVLELAGRIRRGANVNVLSDVDVAEHSARAALASAVVNVEVNLAAMTDQAARAELAAEVSRIGRVLEGVRA</sequence>
<dbReference type="Gene3D" id="1.20.120.680">
    <property type="entry name" value="Formiminotetrahydrofolate cyclodeaminase monomer, up-and-down helical bundle"/>
    <property type="match status" value="1"/>
</dbReference>
<dbReference type="InterPro" id="IPR036178">
    <property type="entry name" value="Formintransfe-cycloase-like_sf"/>
</dbReference>
<organism evidence="2 3">
    <name type="scientific">Kutzneria viridogrisea</name>
    <dbReference type="NCBI Taxonomy" id="47990"/>
    <lineage>
        <taxon>Bacteria</taxon>
        <taxon>Bacillati</taxon>
        <taxon>Actinomycetota</taxon>
        <taxon>Actinomycetes</taxon>
        <taxon>Pseudonocardiales</taxon>
        <taxon>Pseudonocardiaceae</taxon>
        <taxon>Kutzneria</taxon>
    </lineage>
</organism>
<dbReference type="SUPFAM" id="SSF101262">
    <property type="entry name" value="Methenyltetrahydrofolate cyclohydrolase-like"/>
    <property type="match status" value="1"/>
</dbReference>
<evidence type="ECO:0000313" key="2">
    <source>
        <dbReference type="EMBL" id="MBA8925244.1"/>
    </source>
</evidence>
<comment type="caution">
    <text evidence="2">The sequence shown here is derived from an EMBL/GenBank/DDBJ whole genome shotgun (WGS) entry which is preliminary data.</text>
</comment>
<proteinExistence type="predicted"/>
<dbReference type="EMBL" id="JACJID010000002">
    <property type="protein sequence ID" value="MBA8925244.1"/>
    <property type="molecule type" value="Genomic_DNA"/>
</dbReference>
<feature type="domain" description="Cyclodeaminase/cyclohydrolase" evidence="1">
    <location>
        <begin position="5"/>
        <end position="185"/>
    </location>
</feature>
<dbReference type="InterPro" id="IPR007044">
    <property type="entry name" value="Cyclodeamin/CycHdrlase"/>
</dbReference>